<evidence type="ECO:0000256" key="1">
    <source>
        <dbReference type="SAM" id="Coils"/>
    </source>
</evidence>
<feature type="coiled-coil region" evidence="1">
    <location>
        <begin position="226"/>
        <end position="323"/>
    </location>
</feature>
<feature type="compositionally biased region" description="Low complexity" evidence="2">
    <location>
        <begin position="554"/>
        <end position="563"/>
    </location>
</feature>
<sequence>MNGMRNSWNAYHDQDAASSSDEELPVKGKTTFKERSAAVGREAALQKQLQEAARDRQDLAKRYEAKDQKCNELRDKLKVTKAALSSKERELDMAQRLLQKLGQEKGQLRDEVAESKVYTRKLEARLDELKGQADLSSKLQVAKGKAHDLQQQLVTATAELEAARQVVQQRDKEVDRLNRALDIRASELSQEAGGADIPAQLLHSLAESREESLALAKQLAASKSDVHKLRASAARLNSRVEAAELMRADAEVAAEQLRQRLERLVGSSQEVTKQRCDMAQLLVAARSEAEGYKSERDELAEVVLEMQEECEALKAEREESRTRGHEAVAAAADEAVQHIASSRAVAEELRAQQAQREAELSQHCSHLQRQAEQMQDALQQQLEAAQQQAAARQQQILVLESQMQTRRQRELELERQVAALQAQADKLGGVASSAEAAACRTGHLQQQVIRLEASLRVADVERQQMEQRLQQLGDDAAAAQQEAAREMDGLRVQLAAKEAAHRCAMEDVAELQKQLKQLSEQLDKTSSSKAQLQHNMLHQISSIKERLQQAELHSQQQLSLSTSPIFPQRHRSSSSSIALRSSSKGAAGLTSSHAYEALQQPQHCQLRVGDTIAAAALDTARGRAKAGVAVRRSLGSQLRSVPAATSASSGSGAAPAGAQQQQQQQQQRRARHSIGSIGSTGTSPWTQQQQPSLLLAQARSGSTGRAFDERQQQQHDRHHAAGRAVEYNPGPPAQDSILGLQRELAELRYSASGNTQSTDAHQHGARGTHRSPANAAADAAHRCSSSSTSAGGYGEPERHGSGDQDQEVGYGVRSAAAAQLVPRQDGYAGSAGKSGGGGGGGVVSGSASMRSSRQREGGMQHSAGGLADELGREDGSIDWHSILRAAEIPGGRAAAGLSQQQQAARGAVAAAVAERERSRSCSPRPPYSALHSPTAADGRGRLAGSAPCSPTGRQGGTVAAMAAAFEAAMVPTEDGARGAGSPTRASRASHHKGDEQQQQQQRWQEEGAADRAAVDARRSVSAPAGVAEGRSKGTACWQGMSSGGSEQDGAAAAAAAARALRSSCSWLQPSEPYSPSVLPAPPRQVRSSRVGVAAVGSGGGDSSAGGSGAAVAAGGSHSQAAEYADPYSLPVSAEHSAVSLGEQFHGSSGVGVAPAAGASRLRASMSNSWQQQQHSSAGGGLPDPQRQQQQASRRSSVPSTTPKQQQQQALLARCGAAQQERPAGAAGVVEPLDLSRHASSILQEGCGAWEVTFDSDSPTAEEGRGSQRISSGSERSEARASAAAGQDGQGSRRSMQGRDGSGTSAGGSATAAHALPPNARSSTGGRTSSSSSRLEASKAALRDLSSRSRHNNSSSQADRSHTAAQQQQYAAAGPDDSDSDDGAGSRRRSSSWLGVRRDPAAAAAAAAAAGPSLLSPPSTRKVHAAPVSRSVGMQPMRMQGLDEAGEQDDNSYGMHPGSSAGRLAAPQQQRERERTRSQSGGSSKLQHDPSLSSFLSQPPAAAGDNSADGLHAYGGSSSRQGALHSLTKLQQQQQRSGEQQGIRSRGSFESWQQHEQQQQQQRPASVMSDGAGSRSALEELLEKLNEGQPSLQDLAQLEGLL</sequence>
<dbReference type="GO" id="GO:0000785">
    <property type="term" value="C:chromatin"/>
    <property type="evidence" value="ECO:0007669"/>
    <property type="project" value="TreeGrafter"/>
</dbReference>
<feature type="compositionally biased region" description="Basic and acidic residues" evidence="2">
    <location>
        <begin position="706"/>
        <end position="715"/>
    </location>
</feature>
<keyword evidence="4" id="KW-1185">Reference proteome</keyword>
<feature type="compositionally biased region" description="Low complexity" evidence="2">
    <location>
        <begin position="1320"/>
        <end position="1333"/>
    </location>
</feature>
<feature type="region of interest" description="Disordered" evidence="2">
    <location>
        <begin position="1"/>
        <end position="26"/>
    </location>
</feature>
<protein>
    <submittedName>
        <fullName evidence="3">Uncharacterized protein</fullName>
    </submittedName>
</protein>
<dbReference type="EMBL" id="FNXT01000975">
    <property type="protein sequence ID" value="SZX70175.1"/>
    <property type="molecule type" value="Genomic_DNA"/>
</dbReference>
<organism evidence="3 4">
    <name type="scientific">Tetradesmus obliquus</name>
    <name type="common">Green alga</name>
    <name type="synonym">Acutodesmus obliquus</name>
    <dbReference type="NCBI Taxonomy" id="3088"/>
    <lineage>
        <taxon>Eukaryota</taxon>
        <taxon>Viridiplantae</taxon>
        <taxon>Chlorophyta</taxon>
        <taxon>core chlorophytes</taxon>
        <taxon>Chlorophyceae</taxon>
        <taxon>CS clade</taxon>
        <taxon>Sphaeropleales</taxon>
        <taxon>Scenedesmaceae</taxon>
        <taxon>Tetradesmus</taxon>
    </lineage>
</organism>
<feature type="compositionally biased region" description="Gly residues" evidence="2">
    <location>
        <begin position="832"/>
        <end position="843"/>
    </location>
</feature>
<feature type="compositionally biased region" description="Low complexity" evidence="2">
    <location>
        <begin position="643"/>
        <end position="698"/>
    </location>
</feature>
<feature type="region of interest" description="Disordered" evidence="2">
    <location>
        <begin position="1252"/>
        <end position="1575"/>
    </location>
</feature>
<dbReference type="STRING" id="3088.A0A383VXH3"/>
<feature type="compositionally biased region" description="Low complexity" evidence="2">
    <location>
        <begin position="1363"/>
        <end position="1374"/>
    </location>
</feature>
<evidence type="ECO:0000313" key="4">
    <source>
        <dbReference type="Proteomes" id="UP000256970"/>
    </source>
</evidence>
<feature type="region of interest" description="Disordered" evidence="2">
    <location>
        <begin position="825"/>
        <end position="872"/>
    </location>
</feature>
<feature type="compositionally biased region" description="Basic and acidic residues" evidence="2">
    <location>
        <begin position="1003"/>
        <end position="1018"/>
    </location>
</feature>
<keyword evidence="1" id="KW-0175">Coiled coil</keyword>
<feature type="compositionally biased region" description="Low complexity" evidence="2">
    <location>
        <begin position="1530"/>
        <end position="1561"/>
    </location>
</feature>
<feature type="coiled-coil region" evidence="1">
    <location>
        <begin position="357"/>
        <end position="423"/>
    </location>
</feature>
<dbReference type="PANTHER" id="PTHR43941">
    <property type="entry name" value="STRUCTURAL MAINTENANCE OF CHROMOSOMES PROTEIN 2"/>
    <property type="match status" value="1"/>
</dbReference>
<feature type="compositionally biased region" description="Low complexity" evidence="2">
    <location>
        <begin position="1185"/>
        <end position="1196"/>
    </location>
</feature>
<accession>A0A383VXH3</accession>
<evidence type="ECO:0000313" key="3">
    <source>
        <dbReference type="EMBL" id="SZX70175.1"/>
    </source>
</evidence>
<dbReference type="GO" id="GO:0000796">
    <property type="term" value="C:condensin complex"/>
    <property type="evidence" value="ECO:0007669"/>
    <property type="project" value="TreeGrafter"/>
</dbReference>
<feature type="region of interest" description="Disordered" evidence="2">
    <location>
        <begin position="908"/>
        <end position="955"/>
    </location>
</feature>
<dbReference type="GO" id="GO:0003682">
    <property type="term" value="F:chromatin binding"/>
    <property type="evidence" value="ECO:0007669"/>
    <property type="project" value="TreeGrafter"/>
</dbReference>
<feature type="region of interest" description="Disordered" evidence="2">
    <location>
        <begin position="753"/>
        <end position="807"/>
    </location>
</feature>
<evidence type="ECO:0000256" key="2">
    <source>
        <dbReference type="SAM" id="MobiDB-lite"/>
    </source>
</evidence>
<dbReference type="Proteomes" id="UP000256970">
    <property type="component" value="Unassembled WGS sequence"/>
</dbReference>
<reference evidence="3 4" key="1">
    <citation type="submission" date="2016-10" db="EMBL/GenBank/DDBJ databases">
        <authorList>
            <person name="Cai Z."/>
        </authorList>
    </citation>
    <scope>NUCLEOTIDE SEQUENCE [LARGE SCALE GENOMIC DNA]</scope>
</reference>
<feature type="compositionally biased region" description="Polar residues" evidence="2">
    <location>
        <begin position="1197"/>
        <end position="1209"/>
    </location>
</feature>
<gene>
    <name evidence="3" type="ORF">BQ4739_LOCUS10411</name>
</gene>
<proteinExistence type="predicted"/>
<feature type="compositionally biased region" description="Gly residues" evidence="2">
    <location>
        <begin position="1096"/>
        <end position="1108"/>
    </location>
</feature>
<feature type="coiled-coil region" evidence="1">
    <location>
        <begin position="448"/>
        <end position="535"/>
    </location>
</feature>
<feature type="compositionally biased region" description="Low complexity" evidence="2">
    <location>
        <begin position="1279"/>
        <end position="1293"/>
    </location>
</feature>
<feature type="region of interest" description="Disordered" evidence="2">
    <location>
        <begin position="632"/>
        <end position="736"/>
    </location>
</feature>
<feature type="region of interest" description="Disordered" evidence="2">
    <location>
        <begin position="1162"/>
        <end position="1224"/>
    </location>
</feature>
<feature type="compositionally biased region" description="Low complexity" evidence="2">
    <location>
        <begin position="1400"/>
        <end position="1409"/>
    </location>
</feature>
<feature type="region of interest" description="Disordered" evidence="2">
    <location>
        <begin position="554"/>
        <end position="580"/>
    </location>
</feature>
<dbReference type="GO" id="GO:0000793">
    <property type="term" value="C:condensed chromosome"/>
    <property type="evidence" value="ECO:0007669"/>
    <property type="project" value="TreeGrafter"/>
</dbReference>
<feature type="coiled-coil region" evidence="1">
    <location>
        <begin position="139"/>
        <end position="180"/>
    </location>
</feature>
<feature type="coiled-coil region" evidence="1">
    <location>
        <begin position="42"/>
        <end position="111"/>
    </location>
</feature>
<dbReference type="PANTHER" id="PTHR43941:SF1">
    <property type="entry name" value="STRUCTURAL MAINTENANCE OF CHROMOSOMES PROTEIN 2"/>
    <property type="match status" value="1"/>
</dbReference>
<feature type="region of interest" description="Disordered" evidence="2">
    <location>
        <begin position="1089"/>
        <end position="1112"/>
    </location>
</feature>
<dbReference type="GO" id="GO:0007076">
    <property type="term" value="P:mitotic chromosome condensation"/>
    <property type="evidence" value="ECO:0007669"/>
    <property type="project" value="TreeGrafter"/>
</dbReference>
<feature type="region of interest" description="Disordered" evidence="2">
    <location>
        <begin position="973"/>
        <end position="1047"/>
    </location>
</feature>
<name>A0A383VXH3_TETOB</name>
<feature type="compositionally biased region" description="Polar residues" evidence="2">
    <location>
        <begin position="1164"/>
        <end position="1176"/>
    </location>
</feature>